<dbReference type="Pfam" id="PF00005">
    <property type="entry name" value="ABC_tran"/>
    <property type="match status" value="2"/>
</dbReference>
<dbReference type="FunFam" id="3.40.50.300:FF:000016">
    <property type="entry name" value="Oligopeptide ABC transporter ATP-binding component"/>
    <property type="match status" value="2"/>
</dbReference>
<dbReference type="GeneID" id="81209558"/>
<evidence type="ECO:0000256" key="13">
    <source>
        <dbReference type="SAM" id="MobiDB-lite"/>
    </source>
</evidence>
<keyword evidence="7" id="KW-0406">Ion transport</keyword>
<evidence type="ECO:0000256" key="2">
    <source>
        <dbReference type="ARBA" id="ARBA00022448"/>
    </source>
</evidence>
<keyword evidence="5 15" id="KW-0067">ATP-binding</keyword>
<evidence type="ECO:0000313" key="16">
    <source>
        <dbReference type="Proteomes" id="UP001596443"/>
    </source>
</evidence>
<comment type="catalytic activity">
    <reaction evidence="12">
        <text>Ni(2+)(out) + ATP + H2O = Ni(2+)(in) + ADP + phosphate + H(+)</text>
        <dbReference type="Rhea" id="RHEA:15557"/>
        <dbReference type="ChEBI" id="CHEBI:15377"/>
        <dbReference type="ChEBI" id="CHEBI:15378"/>
        <dbReference type="ChEBI" id="CHEBI:30616"/>
        <dbReference type="ChEBI" id="CHEBI:43474"/>
        <dbReference type="ChEBI" id="CHEBI:49786"/>
        <dbReference type="ChEBI" id="CHEBI:456216"/>
        <dbReference type="EC" id="7.2.2.11"/>
    </reaction>
    <physiologicalReaction direction="left-to-right" evidence="12">
        <dbReference type="Rhea" id="RHEA:15558"/>
    </physiologicalReaction>
</comment>
<feature type="domain" description="ABC transporter" evidence="14">
    <location>
        <begin position="406"/>
        <end position="649"/>
    </location>
</feature>
<keyword evidence="4" id="KW-0547">Nucleotide-binding</keyword>
<dbReference type="AlphaFoldDB" id="A0ABD5TD35"/>
<protein>
    <recommendedName>
        <fullName evidence="11">Nickel import system ATP-binding protein NikD</fullName>
        <ecNumber evidence="10">7.2.2.11</ecNumber>
    </recommendedName>
</protein>
<feature type="domain" description="ABC transporter" evidence="14">
    <location>
        <begin position="27"/>
        <end position="276"/>
    </location>
</feature>
<dbReference type="InterPro" id="IPR027417">
    <property type="entry name" value="P-loop_NTPase"/>
</dbReference>
<dbReference type="Proteomes" id="UP001596443">
    <property type="component" value="Unassembled WGS sequence"/>
</dbReference>
<dbReference type="RefSeq" id="WP_284063267.1">
    <property type="nucleotide sequence ID" value="NZ_CP126158.1"/>
</dbReference>
<dbReference type="InterPro" id="IPR017871">
    <property type="entry name" value="ABC_transporter-like_CS"/>
</dbReference>
<dbReference type="GO" id="GO:0005886">
    <property type="term" value="C:plasma membrane"/>
    <property type="evidence" value="ECO:0007669"/>
    <property type="project" value="UniProtKB-SubCell"/>
</dbReference>
<proteinExistence type="predicted"/>
<accession>A0ABD5TD35</accession>
<dbReference type="EC" id="7.2.2.11" evidence="10"/>
<name>A0ABD5TD35_9EURY</name>
<dbReference type="Gene3D" id="3.40.50.300">
    <property type="entry name" value="P-loop containing nucleotide triphosphate hydrolases"/>
    <property type="match status" value="2"/>
</dbReference>
<dbReference type="InterPro" id="IPR003593">
    <property type="entry name" value="AAA+_ATPase"/>
</dbReference>
<evidence type="ECO:0000256" key="5">
    <source>
        <dbReference type="ARBA" id="ARBA00022840"/>
    </source>
</evidence>
<dbReference type="NCBIfam" id="NF007739">
    <property type="entry name" value="PRK10419.1"/>
    <property type="match status" value="2"/>
</dbReference>
<dbReference type="NCBIfam" id="TIGR01727">
    <property type="entry name" value="oligo_HPY"/>
    <property type="match status" value="2"/>
</dbReference>
<keyword evidence="16" id="KW-1185">Reference proteome</keyword>
<evidence type="ECO:0000256" key="9">
    <source>
        <dbReference type="ARBA" id="ARBA00038669"/>
    </source>
</evidence>
<dbReference type="SUPFAM" id="SSF52540">
    <property type="entry name" value="P-loop containing nucleoside triphosphate hydrolases"/>
    <property type="match status" value="2"/>
</dbReference>
<dbReference type="PROSITE" id="PS50893">
    <property type="entry name" value="ABC_TRANSPORTER_2"/>
    <property type="match status" value="2"/>
</dbReference>
<comment type="caution">
    <text evidence="15">The sequence shown here is derived from an EMBL/GenBank/DDBJ whole genome shotgun (WGS) entry which is preliminary data.</text>
</comment>
<evidence type="ECO:0000256" key="3">
    <source>
        <dbReference type="ARBA" id="ARBA00022475"/>
    </source>
</evidence>
<sequence length="726" mass="78706">MSSQSTPSTDAAPNTTAATADDRLLTVRGLETEFRTEEGTVRAVDGVDLHLDQGEIVGIVGESGAGKSATAESILRLIDSPGEIVGGTVDFDGRDVRSMNEAELREFRATDASMVFQDPTGTLNPTMTVGKQVAEAVRSNDPSLSGTAVKERTIEIMERVGIPNAPARYDEYPHQFSGGQKQRIVFGIAIASEPDLLVADEPTTALDVTIQAQILDLLVELRDEFGMSVLFITHDLGVVREVCDRVLVMYGGSVVESGRVESMFAEPHHPYTKGLLASNPGLDADVVGERSAAPGRLRVIEGTMPDLTGEFRGCKYADRCPGATEDCRTAHPDLESVAVDGDDREVACYRHEEIDDIEYTYDHEPRTLSWRATATDSATPGVPDADGVGDDRDGAVLSATGLKKHFETGNILDDLLGRGETVRAVDGIDLEIGAGETLGLVGESGCGKSTAARAILRLHEPTEGTVVYQGRDITAASKAELREVRRDLQVVFQNPQSSLNPRRTVGQILRRPMKLHGIADGGERRERARELVTEVGLDERHLERKPGDLSGGQQQRVAIARALAVNPELIVLDEPVSGLDVSIQAQILNLLSDLQEDLGLSYLFISHNLSVIEHVCDRVAVMYLGELVETGTTGEVFAPPYNPYTEALLSAIPGRADADDRIVLEGDVPDPSNVPSGCRFHPRCPHKIGDVCEREEPAVHEPSDGHGIKCHLLREEYRDRVDWEEI</sequence>
<keyword evidence="8" id="KW-0472">Membrane</keyword>
<evidence type="ECO:0000256" key="7">
    <source>
        <dbReference type="ARBA" id="ARBA00023065"/>
    </source>
</evidence>
<keyword evidence="3" id="KW-1003">Cell membrane</keyword>
<dbReference type="PROSITE" id="PS00211">
    <property type="entry name" value="ABC_TRANSPORTER_1"/>
    <property type="match status" value="2"/>
</dbReference>
<keyword evidence="6" id="KW-1278">Translocase</keyword>
<dbReference type="InterPro" id="IPR050388">
    <property type="entry name" value="ABC_Ni/Peptide_Import"/>
</dbReference>
<dbReference type="EMBL" id="JBHSWX010000012">
    <property type="protein sequence ID" value="MFC6786481.1"/>
    <property type="molecule type" value="Genomic_DNA"/>
</dbReference>
<dbReference type="PANTHER" id="PTHR43297:SF13">
    <property type="entry name" value="NICKEL ABC TRANSPORTER, ATP-BINDING PROTEIN"/>
    <property type="match status" value="1"/>
</dbReference>
<keyword evidence="2" id="KW-0813">Transport</keyword>
<evidence type="ECO:0000256" key="11">
    <source>
        <dbReference type="ARBA" id="ARBA00044143"/>
    </source>
</evidence>
<dbReference type="PANTHER" id="PTHR43297">
    <property type="entry name" value="OLIGOPEPTIDE TRANSPORT ATP-BINDING PROTEIN APPD"/>
    <property type="match status" value="1"/>
</dbReference>
<evidence type="ECO:0000256" key="6">
    <source>
        <dbReference type="ARBA" id="ARBA00022967"/>
    </source>
</evidence>
<evidence type="ECO:0000256" key="4">
    <source>
        <dbReference type="ARBA" id="ARBA00022741"/>
    </source>
</evidence>
<feature type="compositionally biased region" description="Low complexity" evidence="13">
    <location>
        <begin position="1"/>
        <end position="19"/>
    </location>
</feature>
<dbReference type="InterPro" id="IPR003439">
    <property type="entry name" value="ABC_transporter-like_ATP-bd"/>
</dbReference>
<reference evidence="15 16" key="1">
    <citation type="journal article" date="2019" name="Int. J. Syst. Evol. Microbiol.">
        <title>The Global Catalogue of Microorganisms (GCM) 10K type strain sequencing project: providing services to taxonomists for standard genome sequencing and annotation.</title>
        <authorList>
            <consortium name="The Broad Institute Genomics Platform"/>
            <consortium name="The Broad Institute Genome Sequencing Center for Infectious Disease"/>
            <person name="Wu L."/>
            <person name="Ma J."/>
        </authorList>
    </citation>
    <scope>NUCLEOTIDE SEQUENCE [LARGE SCALE GENOMIC DNA]</scope>
    <source>
        <strain evidence="15 16">SYNS20</strain>
    </source>
</reference>
<dbReference type="InterPro" id="IPR013563">
    <property type="entry name" value="Oligopep_ABC_C"/>
</dbReference>
<evidence type="ECO:0000256" key="1">
    <source>
        <dbReference type="ARBA" id="ARBA00004202"/>
    </source>
</evidence>
<dbReference type="Pfam" id="PF08352">
    <property type="entry name" value="oligo_HPY"/>
    <property type="match status" value="2"/>
</dbReference>
<evidence type="ECO:0000313" key="15">
    <source>
        <dbReference type="EMBL" id="MFC6786481.1"/>
    </source>
</evidence>
<evidence type="ECO:0000259" key="14">
    <source>
        <dbReference type="PROSITE" id="PS50893"/>
    </source>
</evidence>
<dbReference type="CDD" id="cd03257">
    <property type="entry name" value="ABC_NikE_OppD_transporters"/>
    <property type="match status" value="2"/>
</dbReference>
<dbReference type="GO" id="GO:0015413">
    <property type="term" value="F:ABC-type nickel transporter activity"/>
    <property type="evidence" value="ECO:0007669"/>
    <property type="project" value="UniProtKB-EC"/>
</dbReference>
<evidence type="ECO:0000256" key="8">
    <source>
        <dbReference type="ARBA" id="ARBA00023136"/>
    </source>
</evidence>
<feature type="region of interest" description="Disordered" evidence="13">
    <location>
        <begin position="1"/>
        <end position="22"/>
    </location>
</feature>
<dbReference type="GO" id="GO:0005524">
    <property type="term" value="F:ATP binding"/>
    <property type="evidence" value="ECO:0007669"/>
    <property type="project" value="UniProtKB-KW"/>
</dbReference>
<dbReference type="NCBIfam" id="NF008453">
    <property type="entry name" value="PRK11308.1"/>
    <property type="match status" value="2"/>
</dbReference>
<comment type="subunit">
    <text evidence="9">The complex is composed of two ATP-binding proteins (NikD and NikE), two transmembrane proteins (NikB and NikC) and a solute-binding protein (NikA).</text>
</comment>
<dbReference type="SMART" id="SM00382">
    <property type="entry name" value="AAA"/>
    <property type="match status" value="2"/>
</dbReference>
<organism evidence="15 16">
    <name type="scientific">Halobaculum halobium</name>
    <dbReference type="NCBI Taxonomy" id="3032281"/>
    <lineage>
        <taxon>Archaea</taxon>
        <taxon>Methanobacteriati</taxon>
        <taxon>Methanobacteriota</taxon>
        <taxon>Stenosarchaea group</taxon>
        <taxon>Halobacteria</taxon>
        <taxon>Halobacteriales</taxon>
        <taxon>Haloferacaceae</taxon>
        <taxon>Halobaculum</taxon>
    </lineage>
</organism>
<evidence type="ECO:0000256" key="10">
    <source>
        <dbReference type="ARBA" id="ARBA00039098"/>
    </source>
</evidence>
<evidence type="ECO:0000256" key="12">
    <source>
        <dbReference type="ARBA" id="ARBA00048610"/>
    </source>
</evidence>
<comment type="subcellular location">
    <subcellularLocation>
        <location evidence="1">Cell membrane</location>
        <topology evidence="1">Peripheral membrane protein</topology>
    </subcellularLocation>
</comment>
<gene>
    <name evidence="15" type="ORF">ACFQFD_10900</name>
</gene>